<feature type="compositionally biased region" description="Basic and acidic residues" evidence="3">
    <location>
        <begin position="155"/>
        <end position="168"/>
    </location>
</feature>
<dbReference type="InterPro" id="IPR001270">
    <property type="entry name" value="ClpA/B"/>
</dbReference>
<dbReference type="PRINTS" id="PR00300">
    <property type="entry name" value="CLPPROTEASEA"/>
</dbReference>
<dbReference type="InterPro" id="IPR050130">
    <property type="entry name" value="ClpA_ClpB"/>
</dbReference>
<dbReference type="GO" id="GO:0042026">
    <property type="term" value="P:protein refolding"/>
    <property type="evidence" value="ECO:0007669"/>
    <property type="project" value="TreeGrafter"/>
</dbReference>
<dbReference type="InterPro" id="IPR041546">
    <property type="entry name" value="ClpA/ClpB_AAA_lid"/>
</dbReference>
<evidence type="ECO:0000256" key="2">
    <source>
        <dbReference type="ARBA" id="ARBA00022840"/>
    </source>
</evidence>
<dbReference type="Pfam" id="PF07724">
    <property type="entry name" value="AAA_2"/>
    <property type="match status" value="1"/>
</dbReference>
<dbReference type="PANTHER" id="PTHR11638">
    <property type="entry name" value="ATP-DEPENDENT CLP PROTEASE"/>
    <property type="match status" value="1"/>
</dbReference>
<evidence type="ECO:0000313" key="6">
    <source>
        <dbReference type="EMBL" id="KAE8262683.1"/>
    </source>
</evidence>
<sequence>MLKPMLACGTIQVAGATTFDEYPRTIEKDSALARRFQPIQVNEPNIEQTIAILRGLHGKYKSHHGVGIADSALVTAAQFAARHLSSERKMPDSAIDLVDEATSSLRLQQESKPEVLEALERQLITMQIELVNLKTETDAFSRDRRTDLEAQLQSKRSEHDGPMKKWQEYDASSMTSRKSSNALIMHGSNLRGTESLKDDTNKDEEEEDVLQAHDRVTSDDIVAVVSRSTGVPVRKLLRGERERLMHVEDELRKRIVGQYEALEAIGNAVRLSRAGLQNAKRPLASFLMAGSSGTGRTETAKALASFLFESDSALITFNMSEFSEQHSASRLLDAPAGYVGYDDEPQIAQVRRKPFSVVLFDEFEKASRPVHQTLLIG</sequence>
<dbReference type="AlphaFoldDB" id="A0A8X7T1G6"/>
<dbReference type="CDD" id="cd19499">
    <property type="entry name" value="RecA-like_ClpB_Hsp104-like"/>
    <property type="match status" value="1"/>
</dbReference>
<accession>A0A8X7T1G6</accession>
<dbReference type="GO" id="GO:0005759">
    <property type="term" value="C:mitochondrial matrix"/>
    <property type="evidence" value="ECO:0007669"/>
    <property type="project" value="TreeGrafter"/>
</dbReference>
<feature type="domain" description="ATPase AAA-type core" evidence="4">
    <location>
        <begin position="281"/>
        <end position="375"/>
    </location>
</feature>
<keyword evidence="7" id="KW-1185">Reference proteome</keyword>
<feature type="region of interest" description="Disordered" evidence="3">
    <location>
        <begin position="151"/>
        <end position="207"/>
    </location>
</feature>
<feature type="compositionally biased region" description="Polar residues" evidence="3">
    <location>
        <begin position="170"/>
        <end position="182"/>
    </location>
</feature>
<organism evidence="6 7">
    <name type="scientific">Tilletia walkeri</name>
    <dbReference type="NCBI Taxonomy" id="117179"/>
    <lineage>
        <taxon>Eukaryota</taxon>
        <taxon>Fungi</taxon>
        <taxon>Dikarya</taxon>
        <taxon>Basidiomycota</taxon>
        <taxon>Ustilaginomycotina</taxon>
        <taxon>Exobasidiomycetes</taxon>
        <taxon>Tilletiales</taxon>
        <taxon>Tilletiaceae</taxon>
        <taxon>Tilletia</taxon>
    </lineage>
</organism>
<dbReference type="PANTHER" id="PTHR11638:SF176">
    <property type="entry name" value="HEAT SHOCK PROTEIN 78, MITOCHONDRIAL"/>
    <property type="match status" value="1"/>
</dbReference>
<reference evidence="6" key="1">
    <citation type="submission" date="2016-04" db="EMBL/GenBank/DDBJ databases">
        <authorList>
            <person name="Nguyen H.D."/>
            <person name="Samba Siva P."/>
            <person name="Cullis J."/>
            <person name="Levesque C.A."/>
            <person name="Hambleton S."/>
        </authorList>
    </citation>
    <scope>NUCLEOTIDE SEQUENCE</scope>
    <source>
        <strain evidence="6">DAOMC 236422</strain>
    </source>
</reference>
<dbReference type="GO" id="GO:0034605">
    <property type="term" value="P:cellular response to heat"/>
    <property type="evidence" value="ECO:0007669"/>
    <property type="project" value="TreeGrafter"/>
</dbReference>
<evidence type="ECO:0000259" key="4">
    <source>
        <dbReference type="Pfam" id="PF07724"/>
    </source>
</evidence>
<dbReference type="GO" id="GO:0016887">
    <property type="term" value="F:ATP hydrolysis activity"/>
    <property type="evidence" value="ECO:0007669"/>
    <property type="project" value="InterPro"/>
</dbReference>
<evidence type="ECO:0000256" key="3">
    <source>
        <dbReference type="SAM" id="MobiDB-lite"/>
    </source>
</evidence>
<dbReference type="InterPro" id="IPR003959">
    <property type="entry name" value="ATPase_AAA_core"/>
</dbReference>
<dbReference type="GO" id="GO:0043335">
    <property type="term" value="P:protein unfolding"/>
    <property type="evidence" value="ECO:0007669"/>
    <property type="project" value="TreeGrafter"/>
</dbReference>
<feature type="domain" description="ClpA/ClpB AAA lid" evidence="5">
    <location>
        <begin position="46"/>
        <end position="146"/>
    </location>
</feature>
<evidence type="ECO:0000259" key="5">
    <source>
        <dbReference type="Pfam" id="PF17871"/>
    </source>
</evidence>
<proteinExistence type="predicted"/>
<evidence type="ECO:0000256" key="1">
    <source>
        <dbReference type="ARBA" id="ARBA00022741"/>
    </source>
</evidence>
<dbReference type="Gene3D" id="3.40.50.300">
    <property type="entry name" value="P-loop containing nucleotide triphosphate hydrolases"/>
    <property type="match status" value="3"/>
</dbReference>
<keyword evidence="2" id="KW-0067">ATP-binding</keyword>
<evidence type="ECO:0008006" key="8">
    <source>
        <dbReference type="Google" id="ProtNLM"/>
    </source>
</evidence>
<dbReference type="Pfam" id="PF17871">
    <property type="entry name" value="AAA_lid_9"/>
    <property type="match status" value="1"/>
</dbReference>
<gene>
    <name evidence="6" type="ORF">A4X09_0g7408</name>
</gene>
<name>A0A8X7T1G6_9BASI</name>
<evidence type="ECO:0000313" key="7">
    <source>
        <dbReference type="Proteomes" id="UP000078113"/>
    </source>
</evidence>
<dbReference type="GO" id="GO:0005524">
    <property type="term" value="F:ATP binding"/>
    <property type="evidence" value="ECO:0007669"/>
    <property type="project" value="UniProtKB-KW"/>
</dbReference>
<dbReference type="Proteomes" id="UP000078113">
    <property type="component" value="Unassembled WGS sequence"/>
</dbReference>
<protein>
    <recommendedName>
        <fullName evidence="8">ATPase AAA-type core domain-containing protein</fullName>
    </recommendedName>
</protein>
<dbReference type="InterPro" id="IPR027417">
    <property type="entry name" value="P-loop_NTPase"/>
</dbReference>
<keyword evidence="1" id="KW-0547">Nucleotide-binding</keyword>
<reference evidence="6" key="2">
    <citation type="journal article" date="2019" name="IMA Fungus">
        <title>Genome sequencing and comparison of five Tilletia species to identify candidate genes for the detection of regulated species infecting wheat.</title>
        <authorList>
            <person name="Nguyen H.D.T."/>
            <person name="Sultana T."/>
            <person name="Kesanakurti P."/>
            <person name="Hambleton S."/>
        </authorList>
    </citation>
    <scope>NUCLEOTIDE SEQUENCE</scope>
    <source>
        <strain evidence="6">DAOMC 236422</strain>
    </source>
</reference>
<comment type="caution">
    <text evidence="6">The sequence shown here is derived from an EMBL/GenBank/DDBJ whole genome shotgun (WGS) entry which is preliminary data.</text>
</comment>
<dbReference type="EMBL" id="LWDG02000753">
    <property type="protein sequence ID" value="KAE8262683.1"/>
    <property type="molecule type" value="Genomic_DNA"/>
</dbReference>
<dbReference type="SUPFAM" id="SSF52540">
    <property type="entry name" value="P-loop containing nucleoside triphosphate hydrolases"/>
    <property type="match status" value="2"/>
</dbReference>